<organism evidence="1">
    <name type="scientific">marine sediment metagenome</name>
    <dbReference type="NCBI Taxonomy" id="412755"/>
    <lineage>
        <taxon>unclassified sequences</taxon>
        <taxon>metagenomes</taxon>
        <taxon>ecological metagenomes</taxon>
    </lineage>
</organism>
<dbReference type="AlphaFoldDB" id="X0S6Y5"/>
<sequence>MVDTTNPIVEVTNLTTGTYNYELFLAKYSNVLIQYDITSGDKDNELIFKIYGTVYTDANINSDTDWTDVTEDLTDATEVEIKDKTVNDFAAVDSQIPFNKIKLQIQVVEADPANNSVKIGFSV</sequence>
<gene>
    <name evidence="1" type="ORF">S01H1_15237</name>
</gene>
<proteinExistence type="predicted"/>
<protein>
    <submittedName>
        <fullName evidence="1">Uncharacterized protein</fullName>
    </submittedName>
</protein>
<reference evidence="1" key="1">
    <citation type="journal article" date="2014" name="Front. Microbiol.">
        <title>High frequency of phylogenetically diverse reductive dehalogenase-homologous genes in deep subseafloor sedimentary metagenomes.</title>
        <authorList>
            <person name="Kawai M."/>
            <person name="Futagami T."/>
            <person name="Toyoda A."/>
            <person name="Takaki Y."/>
            <person name="Nishi S."/>
            <person name="Hori S."/>
            <person name="Arai W."/>
            <person name="Tsubouchi T."/>
            <person name="Morono Y."/>
            <person name="Uchiyama I."/>
            <person name="Ito T."/>
            <person name="Fujiyama A."/>
            <person name="Inagaki F."/>
            <person name="Takami H."/>
        </authorList>
    </citation>
    <scope>NUCLEOTIDE SEQUENCE</scope>
    <source>
        <strain evidence="1">Expedition CK06-06</strain>
    </source>
</reference>
<comment type="caution">
    <text evidence="1">The sequence shown here is derived from an EMBL/GenBank/DDBJ whole genome shotgun (WGS) entry which is preliminary data.</text>
</comment>
<name>X0S6Y5_9ZZZZ</name>
<evidence type="ECO:0000313" key="1">
    <source>
        <dbReference type="EMBL" id="GAF71702.1"/>
    </source>
</evidence>
<dbReference type="EMBL" id="BARS01007949">
    <property type="protein sequence ID" value="GAF71702.1"/>
    <property type="molecule type" value="Genomic_DNA"/>
</dbReference>
<accession>X0S6Y5</accession>